<protein>
    <submittedName>
        <fullName evidence="1">Uncharacterized protein</fullName>
    </submittedName>
</protein>
<sequence>MKANLKTNNQSCLRLPRH</sequence>
<reference evidence="1" key="1">
    <citation type="submission" date="2018-02" db="EMBL/GenBank/DDBJ databases">
        <title>Rhizophora mucronata_Transcriptome.</title>
        <authorList>
            <person name="Meera S.P."/>
            <person name="Sreeshan A."/>
            <person name="Augustine A."/>
        </authorList>
    </citation>
    <scope>NUCLEOTIDE SEQUENCE</scope>
    <source>
        <tissue evidence="1">Leaf</tissue>
    </source>
</reference>
<dbReference type="EMBL" id="GGEC01066478">
    <property type="protein sequence ID" value="MBX46962.1"/>
    <property type="molecule type" value="Transcribed_RNA"/>
</dbReference>
<organism evidence="1">
    <name type="scientific">Rhizophora mucronata</name>
    <name type="common">Asiatic mangrove</name>
    <dbReference type="NCBI Taxonomy" id="61149"/>
    <lineage>
        <taxon>Eukaryota</taxon>
        <taxon>Viridiplantae</taxon>
        <taxon>Streptophyta</taxon>
        <taxon>Embryophyta</taxon>
        <taxon>Tracheophyta</taxon>
        <taxon>Spermatophyta</taxon>
        <taxon>Magnoliopsida</taxon>
        <taxon>eudicotyledons</taxon>
        <taxon>Gunneridae</taxon>
        <taxon>Pentapetalae</taxon>
        <taxon>rosids</taxon>
        <taxon>fabids</taxon>
        <taxon>Malpighiales</taxon>
        <taxon>Rhizophoraceae</taxon>
        <taxon>Rhizophora</taxon>
    </lineage>
</organism>
<accession>A0A2P2NWV1</accession>
<evidence type="ECO:0000313" key="1">
    <source>
        <dbReference type="EMBL" id="MBX46962.1"/>
    </source>
</evidence>
<name>A0A2P2NWV1_RHIMU</name>
<proteinExistence type="predicted"/>
<dbReference type="AlphaFoldDB" id="A0A2P2NWV1"/>